<dbReference type="SUPFAM" id="SSF57667">
    <property type="entry name" value="beta-beta-alpha zinc fingers"/>
    <property type="match status" value="10"/>
</dbReference>
<proteinExistence type="predicted"/>
<feature type="domain" description="C2H2-type" evidence="7">
    <location>
        <begin position="1099"/>
        <end position="1126"/>
    </location>
</feature>
<evidence type="ECO:0000313" key="9">
    <source>
        <dbReference type="Proteomes" id="UP001208570"/>
    </source>
</evidence>
<feature type="domain" description="C2H2-type" evidence="7">
    <location>
        <begin position="1185"/>
        <end position="1215"/>
    </location>
</feature>
<dbReference type="Gene3D" id="2.170.270.10">
    <property type="entry name" value="SET domain"/>
    <property type="match status" value="1"/>
</dbReference>
<keyword evidence="4" id="KW-0862">Zinc</keyword>
<feature type="region of interest" description="Disordered" evidence="6">
    <location>
        <begin position="396"/>
        <end position="416"/>
    </location>
</feature>
<dbReference type="GO" id="GO:0005634">
    <property type="term" value="C:nucleus"/>
    <property type="evidence" value="ECO:0007669"/>
    <property type="project" value="TreeGrafter"/>
</dbReference>
<dbReference type="InterPro" id="IPR013087">
    <property type="entry name" value="Znf_C2H2_type"/>
</dbReference>
<keyword evidence="9" id="KW-1185">Reference proteome</keyword>
<dbReference type="Pfam" id="PF21549">
    <property type="entry name" value="PRDM2_PR"/>
    <property type="match status" value="1"/>
</dbReference>
<keyword evidence="2" id="KW-0677">Repeat</keyword>
<name>A0AAD9N533_9ANNE</name>
<feature type="domain" description="C2H2-type" evidence="7">
    <location>
        <begin position="1215"/>
        <end position="1242"/>
    </location>
</feature>
<dbReference type="GO" id="GO:0000977">
    <property type="term" value="F:RNA polymerase II transcription regulatory region sequence-specific DNA binding"/>
    <property type="evidence" value="ECO:0007669"/>
    <property type="project" value="TreeGrafter"/>
</dbReference>
<dbReference type="Gene3D" id="3.30.160.60">
    <property type="entry name" value="Classic Zinc Finger"/>
    <property type="match status" value="12"/>
</dbReference>
<evidence type="ECO:0000256" key="2">
    <source>
        <dbReference type="ARBA" id="ARBA00022737"/>
    </source>
</evidence>
<dbReference type="Pfam" id="PF00096">
    <property type="entry name" value="zf-C2H2"/>
    <property type="match status" value="5"/>
</dbReference>
<evidence type="ECO:0000256" key="3">
    <source>
        <dbReference type="ARBA" id="ARBA00022771"/>
    </source>
</evidence>
<dbReference type="SMART" id="SM00355">
    <property type="entry name" value="ZnF_C2H2"/>
    <property type="match status" value="24"/>
</dbReference>
<feature type="compositionally biased region" description="Basic residues" evidence="6">
    <location>
        <begin position="464"/>
        <end position="476"/>
    </location>
</feature>
<evidence type="ECO:0000256" key="5">
    <source>
        <dbReference type="PROSITE-ProRule" id="PRU00042"/>
    </source>
</evidence>
<dbReference type="GO" id="GO:0008270">
    <property type="term" value="F:zinc ion binding"/>
    <property type="evidence" value="ECO:0007669"/>
    <property type="project" value="UniProtKB-KW"/>
</dbReference>
<dbReference type="PANTHER" id="PTHR24409:SF418">
    <property type="entry name" value="SI:CH73-221F6.1"/>
    <property type="match status" value="1"/>
</dbReference>
<dbReference type="FunFam" id="3.30.160.60:FF:000100">
    <property type="entry name" value="Zinc finger 45-like"/>
    <property type="match status" value="1"/>
</dbReference>
<dbReference type="PANTHER" id="PTHR24409">
    <property type="entry name" value="ZINC FINGER PROTEIN 142"/>
    <property type="match status" value="1"/>
</dbReference>
<dbReference type="PROSITE" id="PS00028">
    <property type="entry name" value="ZINC_FINGER_C2H2_1"/>
    <property type="match status" value="12"/>
</dbReference>
<reference evidence="8" key="1">
    <citation type="journal article" date="2023" name="Mol. Biol. Evol.">
        <title>Third-Generation Sequencing Reveals the Adaptive Role of the Epigenome in Three Deep-Sea Polychaetes.</title>
        <authorList>
            <person name="Perez M."/>
            <person name="Aroh O."/>
            <person name="Sun Y."/>
            <person name="Lan Y."/>
            <person name="Juniper S.K."/>
            <person name="Young C.R."/>
            <person name="Angers B."/>
            <person name="Qian P.Y."/>
        </authorList>
    </citation>
    <scope>NUCLEOTIDE SEQUENCE</scope>
    <source>
        <strain evidence="8">P08H-3</strain>
    </source>
</reference>
<comment type="caution">
    <text evidence="8">The sequence shown here is derived from an EMBL/GenBank/DDBJ whole genome shotgun (WGS) entry which is preliminary data.</text>
</comment>
<evidence type="ECO:0000259" key="7">
    <source>
        <dbReference type="PROSITE" id="PS50157"/>
    </source>
</evidence>
<feature type="domain" description="C2H2-type" evidence="7">
    <location>
        <begin position="1044"/>
        <end position="1072"/>
    </location>
</feature>
<feature type="domain" description="C2H2-type" evidence="7">
    <location>
        <begin position="1314"/>
        <end position="1342"/>
    </location>
</feature>
<accession>A0AAD9N533</accession>
<feature type="domain" description="C2H2-type" evidence="7">
    <location>
        <begin position="1011"/>
        <end position="1029"/>
    </location>
</feature>
<dbReference type="InterPro" id="IPR036236">
    <property type="entry name" value="Znf_C2H2_sf"/>
</dbReference>
<protein>
    <recommendedName>
        <fullName evidence="7">C2H2-type domain-containing protein</fullName>
    </recommendedName>
</protein>
<evidence type="ECO:0000256" key="4">
    <source>
        <dbReference type="ARBA" id="ARBA00022833"/>
    </source>
</evidence>
<organism evidence="8 9">
    <name type="scientific">Paralvinella palmiformis</name>
    <dbReference type="NCBI Taxonomy" id="53620"/>
    <lineage>
        <taxon>Eukaryota</taxon>
        <taxon>Metazoa</taxon>
        <taxon>Spiralia</taxon>
        <taxon>Lophotrochozoa</taxon>
        <taxon>Annelida</taxon>
        <taxon>Polychaeta</taxon>
        <taxon>Sedentaria</taxon>
        <taxon>Canalipalpata</taxon>
        <taxon>Terebellida</taxon>
        <taxon>Terebelliformia</taxon>
        <taxon>Alvinellidae</taxon>
        <taxon>Paralvinella</taxon>
    </lineage>
</organism>
<evidence type="ECO:0000256" key="6">
    <source>
        <dbReference type="SAM" id="MobiDB-lite"/>
    </source>
</evidence>
<dbReference type="GO" id="GO:0000981">
    <property type="term" value="F:DNA-binding transcription factor activity, RNA polymerase II-specific"/>
    <property type="evidence" value="ECO:0007669"/>
    <property type="project" value="TreeGrafter"/>
</dbReference>
<keyword evidence="3 5" id="KW-0863">Zinc-finger</keyword>
<dbReference type="InterPro" id="IPR001214">
    <property type="entry name" value="SET_dom"/>
</dbReference>
<evidence type="ECO:0000256" key="1">
    <source>
        <dbReference type="ARBA" id="ARBA00022723"/>
    </source>
</evidence>
<dbReference type="Proteomes" id="UP001208570">
    <property type="component" value="Unassembled WGS sequence"/>
</dbReference>
<feature type="domain" description="C2H2-type" evidence="7">
    <location>
        <begin position="985"/>
        <end position="1012"/>
    </location>
</feature>
<feature type="region of interest" description="Disordered" evidence="6">
    <location>
        <begin position="442"/>
        <end position="483"/>
    </location>
</feature>
<dbReference type="InterPro" id="IPR046341">
    <property type="entry name" value="SET_dom_sf"/>
</dbReference>
<feature type="domain" description="C2H2-type" evidence="7">
    <location>
        <begin position="1401"/>
        <end position="1424"/>
    </location>
</feature>
<feature type="domain" description="C2H2-type" evidence="7">
    <location>
        <begin position="1287"/>
        <end position="1314"/>
    </location>
</feature>
<feature type="domain" description="C2H2-type" evidence="7">
    <location>
        <begin position="1373"/>
        <end position="1400"/>
    </location>
</feature>
<gene>
    <name evidence="8" type="ORF">LSH36_263g03012</name>
</gene>
<evidence type="ECO:0000313" key="8">
    <source>
        <dbReference type="EMBL" id="KAK2154614.1"/>
    </source>
</evidence>
<dbReference type="PROSITE" id="PS50157">
    <property type="entry name" value="ZINC_FINGER_C2H2_2"/>
    <property type="match status" value="13"/>
</dbReference>
<dbReference type="EMBL" id="JAODUP010000263">
    <property type="protein sequence ID" value="KAK2154614.1"/>
    <property type="molecule type" value="Genomic_DNA"/>
</dbReference>
<feature type="domain" description="C2H2-type" evidence="7">
    <location>
        <begin position="1242"/>
        <end position="1269"/>
    </location>
</feature>
<sequence>MTTAKPCACQKKLFHSASGSPMQRKCDICGREHSPETCPELNLTSRNIINISRARATLPNQFVVMNTNDNGVDIVAASDIISKYHLGIFEANKTTNQIGDSTDFILPIQLKGSGSVWLDTRDENKCNWLCLIAVASTTEEKNVMALQVGLDIIYMTTRGVNTGEALRVWYAPSYAKKIKRPIQPDGLIKSMLMMATNTQHPTDDGSSLTFSNSEQQFDSQNVRSHLSNTVGIVEKSSSKLRTVPPCGKGIYVCAHPGCALIFPTQQRLDEHCKTHGIKSCDGDEVEPLMAHLKSETVIVSSSSTGMVPHDAGTRTSWPIFQEVTTSTTSALDLIINPRALHIRHQDGDGDQKCHHCDLVFNSVEQLALHVKQHIFKADVGKRKKCGKLRKCMTHESDTINLDQPRKSGRSRNSRFVQDPDFVYGLTPKQKCEMDSVETQKVKHDAASPAGRNIKHLNSGEQVVKRKRGRPPKRQRPNRTVTNGGKNVDIIEIIGDKSGTGETTSGQLSVCNEIVDDKTRTVCEKEDVGSECFTQSTSMVWDEGVQSRVAVQNDLITNEGIALNDSAATREGVVQNEVVVKKEVITTSLDIVNQKSFKDGQDDNLDEFWHMGSNPEMQQDNIAQSRSILVIGEQDLNANSCDIACAAMVADVHGQYSSETDASSLTEDQSYVTVIKYRDMQAGGQEAVAHNGPLSAPPGPEVDRENFTAVVDKMNSELHENNKEVKSVGDWNPDSLSCADPMEVDDHDHENEQEEGHIISDHGNYSVKTIDAVCMLKVSPDVTSADNPFTTTTLVPSIVNLDDMDVITGESLSGETKQGQLDGDDKLNEGKAIINENKTHYLCTTCQTERPLVSIKELEDHLYTHIGVSKCPKCDELFVEVADHECKANAKCAGENQPAKDSEVREESNALNCYDMKGDRFVCGICKRLFDKEAHLVIHLKRHSSSTSCKQCNRTFTSDDQLQKHDCQDSAQLSGSISEPNEQKAHFCEFCGASYKKRQYLLLHMATHTREHKCEKCGVHFARKETLMKHWTKCMPEDVAKKDVFSCAQCSRVFTKELSLQNHVLAVHTNSFKCDRCLKAFSSMFSMERHACMQYSPGKFECTICPKVFRRRLYLKRHMAMHSGKFTCILCQQHYARKEELLNHMLECSASIQFETTGTIKCTVCDKVYTDVHAYRIHYQDHTHPYKCEICNKPFLRPMALEAHKRKCKPYDGDPVICSICNKKFRSQIYLLRHKQVHDEKKYTCKQCNRKFRRIDYLNNHVCVDNEGRQILSMQHYKKEELVTKDVCICPHCGKTFQTTSNLNKHILLHGEKKEVCEVCGKKFHLKVGLREHMKYVHTDQYLIECKVCKKRLKSRNSLYGHMAVYHSDIDTVYPCEECGKTFRQKGNLKKHMLVHSENRLFNCKQCDKKFKFPEQLRRHELWHATGPRFFCDLCDKAFVMEFEIKKHLNTIHGGLTYICCYCKTDCHHFYSMKRHLQRRHLDQPAWQQSVNEFIRRLAVQTVTVITGDSKVNTCKKTQAQVSSSIKKLFRCGLCKQIFQLQQQLQAHLTENQCKPHLYHCSYCIYTCKEHKDMNDHLLSEHADIQEWQSDPDTYVKHLQDTCDVLPETKFVPESRSLLRDLSILKEENDIEGINPFSLATETLDTQNILTQTMVSMANDLLSSVHQTLPQIDSQALSLPLQGTEGIGDITDISLDMGQEPVIVAEVKDLCAKETNSSRTIIIKGENQDIELSGVLPQEVAEALQSLSVHGGFTREQQTLITIAEGTESIQGIPVTLSSDHNDQGLIILPVMEQISQQVQLSELENDLKPQLDDISNEQLQQL</sequence>
<feature type="domain" description="C2H2-type" evidence="7">
    <location>
        <begin position="920"/>
        <end position="947"/>
    </location>
</feature>
<feature type="domain" description="C2H2-type" evidence="7">
    <location>
        <begin position="1429"/>
        <end position="1457"/>
    </location>
</feature>
<keyword evidence="1" id="KW-0479">Metal-binding</keyword>